<dbReference type="Pfam" id="PF03109">
    <property type="entry name" value="ABC1"/>
    <property type="match status" value="1"/>
</dbReference>
<keyword evidence="6" id="KW-1185">Reference proteome</keyword>
<dbReference type="InterPro" id="IPR000719">
    <property type="entry name" value="Prot_kinase_dom"/>
</dbReference>
<comment type="caution">
    <text evidence="5">The sequence shown here is derived from an EMBL/GenBank/DDBJ whole genome shotgun (WGS) entry which is preliminary data.</text>
</comment>
<protein>
    <submittedName>
        <fullName evidence="5">AarF/ABC1/UbiB kinase family protein</fullName>
    </submittedName>
</protein>
<dbReference type="InterPro" id="IPR050154">
    <property type="entry name" value="UbiB_kinase"/>
</dbReference>
<reference evidence="5" key="2">
    <citation type="submission" date="2020-08" db="EMBL/GenBank/DDBJ databases">
        <authorList>
            <person name="Chen M."/>
            <person name="Teng W."/>
            <person name="Zhao L."/>
            <person name="Hu C."/>
            <person name="Zhou Y."/>
            <person name="Han B."/>
            <person name="Song L."/>
            <person name="Shu W."/>
        </authorList>
    </citation>
    <scope>NUCLEOTIDE SEQUENCE</scope>
    <source>
        <strain evidence="5">FACHB-1277</strain>
    </source>
</reference>
<keyword evidence="3" id="KW-1133">Transmembrane helix</keyword>
<dbReference type="PROSITE" id="PS50011">
    <property type="entry name" value="PROTEIN_KINASE_DOM"/>
    <property type="match status" value="1"/>
</dbReference>
<name>A0A926UR59_9CYAN</name>
<dbReference type="CDD" id="cd05121">
    <property type="entry name" value="ABC1_ADCK3-like"/>
    <property type="match status" value="1"/>
</dbReference>
<dbReference type="SUPFAM" id="SSF56112">
    <property type="entry name" value="Protein kinase-like (PK-like)"/>
    <property type="match status" value="1"/>
</dbReference>
<evidence type="ECO:0000259" key="4">
    <source>
        <dbReference type="PROSITE" id="PS50011"/>
    </source>
</evidence>
<keyword evidence="5" id="KW-0808">Transferase</keyword>
<dbReference type="Gene3D" id="1.10.510.10">
    <property type="entry name" value="Transferase(Phosphotransferase) domain 1"/>
    <property type="match status" value="1"/>
</dbReference>
<dbReference type="PANTHER" id="PTHR10566">
    <property type="entry name" value="CHAPERONE-ACTIVITY OF BC1 COMPLEX CABC1 -RELATED"/>
    <property type="match status" value="1"/>
</dbReference>
<feature type="region of interest" description="Disordered" evidence="2">
    <location>
        <begin position="636"/>
        <end position="668"/>
    </location>
</feature>
<dbReference type="GO" id="GO:0005524">
    <property type="term" value="F:ATP binding"/>
    <property type="evidence" value="ECO:0007669"/>
    <property type="project" value="InterPro"/>
</dbReference>
<proteinExistence type="inferred from homology"/>
<keyword evidence="3" id="KW-0812">Transmembrane</keyword>
<accession>A0A926UR59</accession>
<comment type="similarity">
    <text evidence="1">Belongs to the protein kinase superfamily. ADCK protein kinase family.</text>
</comment>
<feature type="domain" description="Protein kinase" evidence="4">
    <location>
        <begin position="131"/>
        <end position="478"/>
    </location>
</feature>
<organism evidence="5 6">
    <name type="scientific">Pseudanabaena cinerea FACHB-1277</name>
    <dbReference type="NCBI Taxonomy" id="2949581"/>
    <lineage>
        <taxon>Bacteria</taxon>
        <taxon>Bacillati</taxon>
        <taxon>Cyanobacteriota</taxon>
        <taxon>Cyanophyceae</taxon>
        <taxon>Pseudanabaenales</taxon>
        <taxon>Pseudanabaenaceae</taxon>
        <taxon>Pseudanabaena</taxon>
        <taxon>Pseudanabaena cinerea</taxon>
    </lineage>
</organism>
<evidence type="ECO:0000256" key="2">
    <source>
        <dbReference type="SAM" id="MobiDB-lite"/>
    </source>
</evidence>
<keyword evidence="3" id="KW-0472">Membrane</keyword>
<dbReference type="EMBL" id="JACJPY010000011">
    <property type="protein sequence ID" value="MBD2149609.1"/>
    <property type="molecule type" value="Genomic_DNA"/>
</dbReference>
<reference evidence="5" key="1">
    <citation type="journal article" date="2015" name="ISME J.">
        <title>Draft Genome Sequence of Streptomyces incarnatus NRRL8089, which Produces the Nucleoside Antibiotic Sinefungin.</title>
        <authorList>
            <person name="Oshima K."/>
            <person name="Hattori M."/>
            <person name="Shimizu H."/>
            <person name="Fukuda K."/>
            <person name="Nemoto M."/>
            <person name="Inagaki K."/>
            <person name="Tamura T."/>
        </authorList>
    </citation>
    <scope>NUCLEOTIDE SEQUENCE</scope>
    <source>
        <strain evidence="5">FACHB-1277</strain>
    </source>
</reference>
<feature type="transmembrane region" description="Helical" evidence="3">
    <location>
        <begin position="29"/>
        <end position="49"/>
    </location>
</feature>
<dbReference type="RefSeq" id="WP_190349982.1">
    <property type="nucleotide sequence ID" value="NZ_JACJPY010000011.1"/>
</dbReference>
<dbReference type="InterPro" id="IPR004147">
    <property type="entry name" value="ABC1_dom"/>
</dbReference>
<dbReference type="GO" id="GO:0004672">
    <property type="term" value="F:protein kinase activity"/>
    <property type="evidence" value="ECO:0007669"/>
    <property type="project" value="InterPro"/>
</dbReference>
<dbReference type="PANTHER" id="PTHR10566:SF128">
    <property type="entry name" value="UBIB DOMAIN CONTAINING KINASE"/>
    <property type="match status" value="1"/>
</dbReference>
<evidence type="ECO:0000256" key="1">
    <source>
        <dbReference type="ARBA" id="ARBA00009670"/>
    </source>
</evidence>
<dbReference type="InterPro" id="IPR011009">
    <property type="entry name" value="Kinase-like_dom_sf"/>
</dbReference>
<evidence type="ECO:0000313" key="5">
    <source>
        <dbReference type="EMBL" id="MBD2149609.1"/>
    </source>
</evidence>
<evidence type="ECO:0000313" key="6">
    <source>
        <dbReference type="Proteomes" id="UP000631421"/>
    </source>
</evidence>
<evidence type="ECO:0000256" key="3">
    <source>
        <dbReference type="SAM" id="Phobius"/>
    </source>
</evidence>
<keyword evidence="5" id="KW-0418">Kinase</keyword>
<gene>
    <name evidence="5" type="ORF">H6F44_05645</name>
</gene>
<dbReference type="AlphaFoldDB" id="A0A926UR59"/>
<dbReference type="Proteomes" id="UP000631421">
    <property type="component" value="Unassembled WGS sequence"/>
</dbReference>
<sequence>MPTTKSVFELDRYDIEAIAQYYRNQPLRVWWRCIVIFVPLVWLLIRLRFSQKSSPTQLKKLAIESRKLLTRLGPAFIKIGQALSTRPDIVPPVFMDELSELQDQLPAFPNEIAFQFIREALGAEPLVVYAEISENPIAAASLGQVYKGKLRSGELVAIKVQRPDIAAGIALDMYILRGIALWLRKTFKFVRSNLAAILDEFASRIFEEMDYTFEGHNAEKFAKYYGDLEGIYVPKIYWEYTAKRVLTMEWIEGIKLTNVEKVKAAGFDSRQIIEVGVQCSLKQLLDYGYFHADPHPGNLLVMSDGKLAYLDFGMMSEVSADQRFGLIEAIVHLVNRDFDALSKDYVRLGFLTEDIDFAAIVPALSSVFNPPEGQSLTQMDFKDMTDQLSQIMYDYPFQVPAYYALIIRSLVTLEGIAFSVDPKFKVLAVAYPYVANRLLNDSAPELRAALKDLLFRNGEFRWNRLENLLTNAQTNPEYNLTGTLDKGIDFLLSDRSEFMHDRIIEEIVKGIEMEASKRLPSTLRDSLIGKAVGSGTQSGNTNSGKEESVSSLGYIAKLWNILQKDQAIAPNEMLPLATRILSKPQTLAIGRDVMSKLAQRSIVRAVRQVLLKNERNYQELKQDQKLNQQYLDQLPTFNSSGNSGVRPKGEERELVGAGLRRPVNGRSW</sequence>